<reference evidence="2 3" key="1">
    <citation type="submission" date="2020-02" db="EMBL/GenBank/DDBJ databases">
        <title>Whole Genome Shotgun Sequence of Streptomyces sp. strain CWH03.</title>
        <authorList>
            <person name="Dohra H."/>
            <person name="Kodani S."/>
            <person name="Yamamura H."/>
        </authorList>
    </citation>
    <scope>NUCLEOTIDE SEQUENCE [LARGE SCALE GENOMIC DNA]</scope>
    <source>
        <strain evidence="2 3">CWH03</strain>
    </source>
</reference>
<accession>A0A6A0APP2</accession>
<evidence type="ECO:0000313" key="3">
    <source>
        <dbReference type="Proteomes" id="UP000484988"/>
    </source>
</evidence>
<evidence type="ECO:0000313" key="2">
    <source>
        <dbReference type="EMBL" id="GFH34455.1"/>
    </source>
</evidence>
<sequence length="118" mass="11691">MSGPWQGGDCAAVGDASARAADGTVARVPAGPGVASGPTARRLLDAGTGPVALAAARAGVRVGWRVTGRSRPGARPATRPQRRARAAGAAEAGGDGVAAAHGSRAEEVHLWALMLYSE</sequence>
<organism evidence="2 3">
    <name type="scientific">Streptomyces pacificus</name>
    <dbReference type="NCBI Taxonomy" id="2705029"/>
    <lineage>
        <taxon>Bacteria</taxon>
        <taxon>Bacillati</taxon>
        <taxon>Actinomycetota</taxon>
        <taxon>Actinomycetes</taxon>
        <taxon>Kitasatosporales</taxon>
        <taxon>Streptomycetaceae</taxon>
        <taxon>Streptomyces</taxon>
    </lineage>
</organism>
<dbReference type="EMBL" id="BLLG01000002">
    <property type="protein sequence ID" value="GFH34455.1"/>
    <property type="molecule type" value="Genomic_DNA"/>
</dbReference>
<protein>
    <submittedName>
        <fullName evidence="2">Uncharacterized protein</fullName>
    </submittedName>
</protein>
<proteinExistence type="predicted"/>
<dbReference type="AlphaFoldDB" id="A0A6A0APP2"/>
<dbReference type="Proteomes" id="UP000484988">
    <property type="component" value="Unassembled WGS sequence"/>
</dbReference>
<gene>
    <name evidence="2" type="ORF">SCWH03_06690</name>
</gene>
<feature type="region of interest" description="Disordered" evidence="1">
    <location>
        <begin position="67"/>
        <end position="102"/>
    </location>
</feature>
<keyword evidence="3" id="KW-1185">Reference proteome</keyword>
<feature type="compositionally biased region" description="Low complexity" evidence="1">
    <location>
        <begin position="67"/>
        <end position="79"/>
    </location>
</feature>
<comment type="caution">
    <text evidence="2">The sequence shown here is derived from an EMBL/GenBank/DDBJ whole genome shotgun (WGS) entry which is preliminary data.</text>
</comment>
<name>A0A6A0APP2_9ACTN</name>
<evidence type="ECO:0000256" key="1">
    <source>
        <dbReference type="SAM" id="MobiDB-lite"/>
    </source>
</evidence>